<comment type="caution">
    <text evidence="1">The sequence shown here is derived from an EMBL/GenBank/DDBJ whole genome shotgun (WGS) entry which is preliminary data.</text>
</comment>
<gene>
    <name evidence="1" type="ORF">BC938DRAFT_476611</name>
</gene>
<accession>A0A433PFQ7</accession>
<organism evidence="1 2">
    <name type="scientific">Jimgerdemannia flammicorona</name>
    <dbReference type="NCBI Taxonomy" id="994334"/>
    <lineage>
        <taxon>Eukaryota</taxon>
        <taxon>Fungi</taxon>
        <taxon>Fungi incertae sedis</taxon>
        <taxon>Mucoromycota</taxon>
        <taxon>Mucoromycotina</taxon>
        <taxon>Endogonomycetes</taxon>
        <taxon>Endogonales</taxon>
        <taxon>Endogonaceae</taxon>
        <taxon>Jimgerdemannia</taxon>
    </lineage>
</organism>
<keyword evidence="2" id="KW-1185">Reference proteome</keyword>
<evidence type="ECO:0000313" key="2">
    <source>
        <dbReference type="Proteomes" id="UP000274822"/>
    </source>
</evidence>
<dbReference type="EMBL" id="RBNJ01024386">
    <property type="protein sequence ID" value="RUS16329.1"/>
    <property type="molecule type" value="Genomic_DNA"/>
</dbReference>
<protein>
    <recommendedName>
        <fullName evidence="3">Protein kinase domain-containing protein</fullName>
    </recommendedName>
</protein>
<name>A0A433PFQ7_9FUNG</name>
<sequence length="244" mass="27828">MKLGTPCGKCQSQLQHPESLAIPLPASTSHPIQIKSMNIKEFETTKRLFAKGTICEERKLMIQANKLNFAGHEKELHDQLITLNLLELADYLVWIPMKRFTNIEVLGNGGYSTVYSGTVEWPTGFAASTIHTIRRETGRIRKKYAMKEIDLNMVTEAKAFIATRRQQHAAECSSNAIMERPSAGKDYDMRSQFHTYDSLRKISDMARVDYTKFHDYGSLTRIYSLVEAELKHEQSKSDKLGMFS</sequence>
<evidence type="ECO:0008006" key="3">
    <source>
        <dbReference type="Google" id="ProtNLM"/>
    </source>
</evidence>
<reference evidence="1 2" key="1">
    <citation type="journal article" date="2018" name="New Phytol.">
        <title>Phylogenomics of Endogonaceae and evolution of mycorrhizas within Mucoromycota.</title>
        <authorList>
            <person name="Chang Y."/>
            <person name="Desiro A."/>
            <person name="Na H."/>
            <person name="Sandor L."/>
            <person name="Lipzen A."/>
            <person name="Clum A."/>
            <person name="Barry K."/>
            <person name="Grigoriev I.V."/>
            <person name="Martin F.M."/>
            <person name="Stajich J.E."/>
            <person name="Smith M.E."/>
            <person name="Bonito G."/>
            <person name="Spatafora J.W."/>
        </authorList>
    </citation>
    <scope>NUCLEOTIDE SEQUENCE [LARGE SCALE GENOMIC DNA]</scope>
    <source>
        <strain evidence="1 2">AD002</strain>
    </source>
</reference>
<dbReference type="AlphaFoldDB" id="A0A433PFQ7"/>
<proteinExistence type="predicted"/>
<dbReference type="Proteomes" id="UP000274822">
    <property type="component" value="Unassembled WGS sequence"/>
</dbReference>
<evidence type="ECO:0000313" key="1">
    <source>
        <dbReference type="EMBL" id="RUS16329.1"/>
    </source>
</evidence>